<keyword evidence="3" id="KW-0378">Hydrolase</keyword>
<organism evidence="3 4">
    <name type="scientific">Alysiella filiformis DSM 16848</name>
    <dbReference type="NCBI Taxonomy" id="1120981"/>
    <lineage>
        <taxon>Bacteria</taxon>
        <taxon>Pseudomonadati</taxon>
        <taxon>Pseudomonadota</taxon>
        <taxon>Betaproteobacteria</taxon>
        <taxon>Neisseriales</taxon>
        <taxon>Neisseriaceae</taxon>
        <taxon>Alysiella</taxon>
    </lineage>
</organism>
<evidence type="ECO:0000313" key="3">
    <source>
        <dbReference type="EMBL" id="SOD66581.1"/>
    </source>
</evidence>
<evidence type="ECO:0000259" key="2">
    <source>
        <dbReference type="PROSITE" id="PS50830"/>
    </source>
</evidence>
<keyword evidence="3" id="KW-0255">Endonuclease</keyword>
<dbReference type="Gene3D" id="2.40.50.90">
    <property type="match status" value="1"/>
</dbReference>
<sequence length="222" mass="24764">MAKKNIGNMVIKHMVIKHMVIKHIANPKNWTKKKWAALGVAVLTACVVNQFDGGSSPKGAAKKGQTYAAKVIKVADGDTATVSDTHGATHKIRFAYIDAPETKQAHGIASRQALENLINGKQVQVYVTDVDRYQREVAVISINGLDVNYEQVKNGNAWHYQSYAKKSQKSSEYNKYNAAFEQAQKQKIGLWQNGKKPQAPWEYRAQQRAAQGNSQNHQQDDE</sequence>
<dbReference type="AlphaFoldDB" id="A0A286E6S4"/>
<keyword evidence="3" id="KW-0540">Nuclease</keyword>
<dbReference type="PROSITE" id="PS50830">
    <property type="entry name" value="TNASE_3"/>
    <property type="match status" value="1"/>
</dbReference>
<feature type="region of interest" description="Disordered" evidence="1">
    <location>
        <begin position="193"/>
        <end position="222"/>
    </location>
</feature>
<dbReference type="SMART" id="SM00318">
    <property type="entry name" value="SNc"/>
    <property type="match status" value="1"/>
</dbReference>
<dbReference type="SUPFAM" id="SSF50199">
    <property type="entry name" value="Staphylococcal nuclease"/>
    <property type="match status" value="1"/>
</dbReference>
<dbReference type="Proteomes" id="UP000219669">
    <property type="component" value="Unassembled WGS sequence"/>
</dbReference>
<dbReference type="EMBL" id="OCNF01000004">
    <property type="protein sequence ID" value="SOD66581.1"/>
    <property type="molecule type" value="Genomic_DNA"/>
</dbReference>
<keyword evidence="4" id="KW-1185">Reference proteome</keyword>
<accession>A0A286E6S4</accession>
<dbReference type="PANTHER" id="PTHR12302">
    <property type="entry name" value="EBNA2 BINDING PROTEIN P100"/>
    <property type="match status" value="1"/>
</dbReference>
<gene>
    <name evidence="3" type="ORF">SAMN02746062_00655</name>
</gene>
<dbReference type="RefSeq" id="WP_097113736.1">
    <property type="nucleotide sequence ID" value="NZ_CP083931.1"/>
</dbReference>
<evidence type="ECO:0000313" key="4">
    <source>
        <dbReference type="Proteomes" id="UP000219669"/>
    </source>
</evidence>
<evidence type="ECO:0000256" key="1">
    <source>
        <dbReference type="SAM" id="MobiDB-lite"/>
    </source>
</evidence>
<dbReference type="PANTHER" id="PTHR12302:SF26">
    <property type="entry name" value="BLR1266 PROTEIN"/>
    <property type="match status" value="1"/>
</dbReference>
<dbReference type="InterPro" id="IPR016071">
    <property type="entry name" value="Staphylococal_nuclease_OB-fold"/>
</dbReference>
<feature type="domain" description="TNase-like" evidence="2">
    <location>
        <begin position="65"/>
        <end position="193"/>
    </location>
</feature>
<dbReference type="InterPro" id="IPR035437">
    <property type="entry name" value="SNase_OB-fold_sf"/>
</dbReference>
<dbReference type="OrthoDB" id="9805504at2"/>
<name>A0A286E6S4_9NEIS</name>
<dbReference type="GO" id="GO:0004519">
    <property type="term" value="F:endonuclease activity"/>
    <property type="evidence" value="ECO:0007669"/>
    <property type="project" value="UniProtKB-KW"/>
</dbReference>
<protein>
    <submittedName>
        <fullName evidence="3">Endonuclease YncB, thermonuclease family</fullName>
    </submittedName>
</protein>
<dbReference type="Pfam" id="PF00565">
    <property type="entry name" value="SNase"/>
    <property type="match status" value="1"/>
</dbReference>
<proteinExistence type="predicted"/>
<feature type="compositionally biased region" description="Polar residues" evidence="1">
    <location>
        <begin position="208"/>
        <end position="222"/>
    </location>
</feature>
<reference evidence="3 4" key="1">
    <citation type="submission" date="2017-09" db="EMBL/GenBank/DDBJ databases">
        <authorList>
            <person name="Ehlers B."/>
            <person name="Leendertz F.H."/>
        </authorList>
    </citation>
    <scope>NUCLEOTIDE SEQUENCE [LARGE SCALE GENOMIC DNA]</scope>
    <source>
        <strain evidence="3 4">DSM 16848</strain>
    </source>
</reference>